<dbReference type="AlphaFoldDB" id="A0AAV7YPG0"/>
<feature type="domain" description="Importin subunit beta-1/Transportin-1-like TPR repeats" evidence="8">
    <location>
        <begin position="467"/>
        <end position="644"/>
    </location>
</feature>
<dbReference type="Pfam" id="PF18808">
    <property type="entry name" value="Importin_rep_4"/>
    <property type="match status" value="1"/>
</dbReference>
<keyword evidence="4" id="KW-0963">Cytoplasm</keyword>
<evidence type="ECO:0000256" key="1">
    <source>
        <dbReference type="ARBA" id="ARBA00004123"/>
    </source>
</evidence>
<comment type="caution">
    <text evidence="10">The sequence shown here is derived from an EMBL/GenBank/DDBJ whole genome shotgun (WGS) entry which is preliminary data.</text>
</comment>
<dbReference type="GO" id="GO:0005634">
    <property type="term" value="C:nucleus"/>
    <property type="evidence" value="ECO:0007669"/>
    <property type="project" value="UniProtKB-SubCell"/>
</dbReference>
<keyword evidence="7" id="KW-0539">Nucleus</keyword>
<dbReference type="InterPro" id="IPR011989">
    <property type="entry name" value="ARM-like"/>
</dbReference>
<dbReference type="Proteomes" id="UP001146793">
    <property type="component" value="Unassembled WGS sequence"/>
</dbReference>
<dbReference type="InterPro" id="IPR016024">
    <property type="entry name" value="ARM-type_fold"/>
</dbReference>
<gene>
    <name evidence="10" type="ORF">M0812_23608</name>
</gene>
<keyword evidence="3" id="KW-0813">Transport</keyword>
<reference evidence="10" key="1">
    <citation type="submission" date="2022-08" db="EMBL/GenBank/DDBJ databases">
        <title>Novel sulphate-reducing endosymbionts in the free-living metamonad Anaeramoeba.</title>
        <authorList>
            <person name="Jerlstrom-Hultqvist J."/>
            <person name="Cepicka I."/>
            <person name="Gallot-Lavallee L."/>
            <person name="Salas-Leiva D."/>
            <person name="Curtis B.A."/>
            <person name="Zahonova K."/>
            <person name="Pipaliya S."/>
            <person name="Dacks J."/>
            <person name="Roger A.J."/>
        </authorList>
    </citation>
    <scope>NUCLEOTIDE SEQUENCE</scope>
    <source>
        <strain evidence="10">Busselton2</strain>
    </source>
</reference>
<evidence type="ECO:0000256" key="7">
    <source>
        <dbReference type="ARBA" id="ARBA00023242"/>
    </source>
</evidence>
<dbReference type="InterPro" id="IPR040122">
    <property type="entry name" value="Importin_beta"/>
</dbReference>
<dbReference type="EMBL" id="JANTQA010000051">
    <property type="protein sequence ID" value="KAJ3430597.1"/>
    <property type="molecule type" value="Genomic_DNA"/>
</dbReference>
<dbReference type="Gene3D" id="1.25.10.10">
    <property type="entry name" value="Leucine-rich Repeat Variant"/>
    <property type="match status" value="1"/>
</dbReference>
<evidence type="ECO:0000256" key="5">
    <source>
        <dbReference type="ARBA" id="ARBA00022737"/>
    </source>
</evidence>
<dbReference type="InterPro" id="IPR057672">
    <property type="entry name" value="TPR_IPO4/5"/>
</dbReference>
<organism evidence="10 11">
    <name type="scientific">Anaeramoeba flamelloides</name>
    <dbReference type="NCBI Taxonomy" id="1746091"/>
    <lineage>
        <taxon>Eukaryota</taxon>
        <taxon>Metamonada</taxon>
        <taxon>Anaeramoebidae</taxon>
        <taxon>Anaeramoeba</taxon>
    </lineage>
</organism>
<dbReference type="Pfam" id="PF25574">
    <property type="entry name" value="TPR_IMB1"/>
    <property type="match status" value="1"/>
</dbReference>
<dbReference type="InterPro" id="IPR058584">
    <property type="entry name" value="IMB1_TNPO1-like_TPR"/>
</dbReference>
<dbReference type="SUPFAM" id="SSF48371">
    <property type="entry name" value="ARM repeat"/>
    <property type="match status" value="2"/>
</dbReference>
<evidence type="ECO:0000259" key="8">
    <source>
        <dbReference type="Pfam" id="PF25574"/>
    </source>
</evidence>
<dbReference type="PANTHER" id="PTHR10527">
    <property type="entry name" value="IMPORTIN BETA"/>
    <property type="match status" value="1"/>
</dbReference>
<keyword evidence="5" id="KW-0677">Repeat</keyword>
<name>A0AAV7YPG0_9EUKA</name>
<evidence type="ECO:0000256" key="2">
    <source>
        <dbReference type="ARBA" id="ARBA00004496"/>
    </source>
</evidence>
<evidence type="ECO:0000313" key="11">
    <source>
        <dbReference type="Proteomes" id="UP001146793"/>
    </source>
</evidence>
<evidence type="ECO:0000256" key="3">
    <source>
        <dbReference type="ARBA" id="ARBA00022448"/>
    </source>
</evidence>
<proteinExistence type="predicted"/>
<dbReference type="Pfam" id="PF25780">
    <property type="entry name" value="TPR_IPO5"/>
    <property type="match status" value="1"/>
</dbReference>
<accession>A0AAV7YPG0</accession>
<comment type="subcellular location">
    <subcellularLocation>
        <location evidence="2">Cytoplasm</location>
    </subcellularLocation>
    <subcellularLocation>
        <location evidence="1">Nucleus</location>
    </subcellularLocation>
</comment>
<dbReference type="GO" id="GO:0006606">
    <property type="term" value="P:protein import into nucleus"/>
    <property type="evidence" value="ECO:0007669"/>
    <property type="project" value="InterPro"/>
</dbReference>
<evidence type="ECO:0000313" key="10">
    <source>
        <dbReference type="EMBL" id="KAJ3430597.1"/>
    </source>
</evidence>
<dbReference type="InterPro" id="IPR041653">
    <property type="entry name" value="Importin_rep_4"/>
</dbReference>
<evidence type="ECO:0000256" key="4">
    <source>
        <dbReference type="ARBA" id="ARBA00022490"/>
    </source>
</evidence>
<feature type="domain" description="IPO4/5-like TPR repeats" evidence="9">
    <location>
        <begin position="108"/>
        <end position="264"/>
    </location>
</feature>
<dbReference type="GO" id="GO:0005737">
    <property type="term" value="C:cytoplasm"/>
    <property type="evidence" value="ECO:0007669"/>
    <property type="project" value="UniProtKB-SubCell"/>
</dbReference>
<keyword evidence="6" id="KW-0653">Protein transport</keyword>
<evidence type="ECO:0000259" key="9">
    <source>
        <dbReference type="Pfam" id="PF25780"/>
    </source>
</evidence>
<evidence type="ECO:0000256" key="6">
    <source>
        <dbReference type="ARBA" id="ARBA00022927"/>
    </source>
</evidence>
<protein>
    <submittedName>
        <fullName evidence="10">Karyopherin (Importin) beta</fullName>
    </submittedName>
</protein>
<sequence length="1126" mass="129677">MNENLTEFEDLVKRLLLPDNTIRGKAEEQYYTYLTEDTDSCLKFLLSMLNFSENPEVIAISLVLLRRNVVSEFNPFWSKSSKETQNIIHQSLFEEYSKQKRFYFKKLIADILIAIDKKSMNENEEKKSIDNEEFLIFLFKAIENNSELELQTFMYIIKEMCTYNPQLLVTKVERLSELFSNCLSNEVNLNIRSVTVVTICSFIPLLENENQEEYNILIPLMIEVLWALIENGDEDLAENCLKSIVQLASRTIKPFKKQIKLILEHMLKINETENEKFEIDMSLKLLAVELLITFIETASGVVVETEGFLTRLIQCGIQLITNIDENEEIDDFDNTKEIIAEEISPVSKGESILDRISLQLGGEMIVKDIFKLIPDLLGSEFWNYRFAGLRTLEYISEGCRKTMLPELGNIVELVLPLLSDSNFRVCYQAVDTIQEFSVEFCPFLQSNYSNLILPKLIKLFDSNSYLMKANVCACLTKYLQKIANPEPIIDFIPDIMDNLLKVFENTNFNNQSKEELIIQEQAISTIAAMSIALKTDFLGYYDHIMKLSKAILKEATLDEQRLLCGKTIDCVALIGRATGHENFENDANEVMKIMIDSQENSEINSDDPKLPYILKAWAQIAVVLKEKFVPYLEVLMPLIWEQAGQQIDLIVVDELDTQAQEALIGREVIVFGDKLIGINTTVLISISKALELCYSLVHVLGHHFIQYVDKTLEIVLHLTPCIYDQKIRYYCSSLIPELFNSIIVALKLKTINNIDKNVLDHFFNESLKELYNAVMNEEKQDILSSQLEAISDLIEYYGKEGIDEQNIPIIIEVIVSEIKDSVQRRELLIQKTIEGEKYVDESGLSGDIILQQDLQEENEIFEALTQIISNLAQNCYQFFYPHFEKLIFPFFNILIKVGNHPINSQYSFSALSSIILYCEQNLFQFYWEIIKENALEWMQQTEQTGVIQAAAFAIGVCTQRAGSNQLFKKDAPEIAKFIIQALQTISELEIDEDVILAKEHLISALGKICFYHAQTVPFNELAPVWLQSLPIEQDHKEAQWSIKSLIKYIEDSNNVILGENNQNLAKIFQILTFSADTDLLNKEVDDQILKLFGQFKNEYQPNQIESLIQDFEQELKEKFVEIWEKL</sequence>